<dbReference type="InterPro" id="IPR012337">
    <property type="entry name" value="RNaseH-like_sf"/>
</dbReference>
<reference evidence="3" key="1">
    <citation type="submission" date="2022-11" db="EMBL/GenBank/DDBJ databases">
        <authorList>
            <person name="Morgan W.R."/>
            <person name="Tartar A."/>
        </authorList>
    </citation>
    <scope>NUCLEOTIDE SEQUENCE</scope>
    <source>
        <strain evidence="3">ARSEF 373</strain>
    </source>
</reference>
<accession>A0AAV2YLJ2</accession>
<evidence type="ECO:0000313" key="3">
    <source>
        <dbReference type="EMBL" id="DAZ95011.1"/>
    </source>
</evidence>
<reference evidence="3" key="2">
    <citation type="journal article" date="2023" name="Microbiol Resour">
        <title>Decontamination and Annotation of the Draft Genome Sequence of the Oomycete Lagenidium giganteum ARSEF 373.</title>
        <authorList>
            <person name="Morgan W.R."/>
            <person name="Tartar A."/>
        </authorList>
    </citation>
    <scope>NUCLEOTIDE SEQUENCE</scope>
    <source>
        <strain evidence="3">ARSEF 373</strain>
    </source>
</reference>
<dbReference type="EMBL" id="DAKRPA010000222">
    <property type="protein sequence ID" value="DAZ95011.1"/>
    <property type="molecule type" value="Genomic_DNA"/>
</dbReference>
<dbReference type="GO" id="GO:0046983">
    <property type="term" value="F:protein dimerization activity"/>
    <property type="evidence" value="ECO:0007669"/>
    <property type="project" value="InterPro"/>
</dbReference>
<comment type="caution">
    <text evidence="3">The sequence shown here is derived from an EMBL/GenBank/DDBJ whole genome shotgun (WGS) entry which is preliminary data.</text>
</comment>
<dbReference type="InterPro" id="IPR008906">
    <property type="entry name" value="HATC_C_dom"/>
</dbReference>
<dbReference type="Proteomes" id="UP001146120">
    <property type="component" value="Unassembled WGS sequence"/>
</dbReference>
<dbReference type="AlphaFoldDB" id="A0AAV2YLJ2"/>
<dbReference type="SUPFAM" id="SSF53098">
    <property type="entry name" value="Ribonuclease H-like"/>
    <property type="match status" value="1"/>
</dbReference>
<feature type="domain" description="HAT C-terminal dimerisation" evidence="2">
    <location>
        <begin position="196"/>
        <end position="269"/>
    </location>
</feature>
<name>A0AAV2YLJ2_9STRA</name>
<evidence type="ECO:0000256" key="1">
    <source>
        <dbReference type="SAM" id="MobiDB-lite"/>
    </source>
</evidence>
<feature type="region of interest" description="Disordered" evidence="1">
    <location>
        <begin position="273"/>
        <end position="302"/>
    </location>
</feature>
<dbReference type="Pfam" id="PF05699">
    <property type="entry name" value="Dimer_Tnp_hAT"/>
    <property type="match status" value="1"/>
</dbReference>
<gene>
    <name evidence="3" type="ORF">N0F65_003637</name>
</gene>
<evidence type="ECO:0000313" key="4">
    <source>
        <dbReference type="Proteomes" id="UP001146120"/>
    </source>
</evidence>
<protein>
    <recommendedName>
        <fullName evidence="2">HAT C-terminal dimerisation domain-containing protein</fullName>
    </recommendedName>
</protein>
<organism evidence="3 4">
    <name type="scientific">Lagenidium giganteum</name>
    <dbReference type="NCBI Taxonomy" id="4803"/>
    <lineage>
        <taxon>Eukaryota</taxon>
        <taxon>Sar</taxon>
        <taxon>Stramenopiles</taxon>
        <taxon>Oomycota</taxon>
        <taxon>Peronosporomycetes</taxon>
        <taxon>Pythiales</taxon>
        <taxon>Pythiaceae</taxon>
    </lineage>
</organism>
<proteinExistence type="predicted"/>
<sequence length="302" mass="33867">MVQKPFKSSTAPGVKYKAFELLHFDIFGPMEQPSRSGSKYVLMVVDEFSGVVLNALFGDEAVIARIDNKEKVRKLTQLLRHDSFWLRAKQVDSLTTPVHQSLGTGHKLWIVPGYATSSVKCASVLLRGGHSSKRRHWRLDTPKPITGFVGDGVRQAVNSATELANALRISGAIDVTRDLLYADMMSFVRQKTLWTESDLMENSQHPSLYWWLMSSDFPALKPLADRIFPMPASSASSKRSWSTHGYIHTKKRSRLEPSRVETLVFVYSNSGEKVASKRAYYGQPEEGAEYSKDSDGSIDAFE</sequence>
<evidence type="ECO:0000259" key="2">
    <source>
        <dbReference type="Pfam" id="PF05699"/>
    </source>
</evidence>
<keyword evidence="4" id="KW-1185">Reference proteome</keyword>